<dbReference type="Proteomes" id="UP000287033">
    <property type="component" value="Unassembled WGS sequence"/>
</dbReference>
<feature type="region of interest" description="Disordered" evidence="4">
    <location>
        <begin position="122"/>
        <end position="190"/>
    </location>
</feature>
<keyword evidence="3" id="KW-0862">Zinc</keyword>
<dbReference type="OrthoDB" id="6431454at2759"/>
<comment type="caution">
    <text evidence="7">The sequence shown here is derived from an EMBL/GenBank/DDBJ whole genome shotgun (WGS) entry which is preliminary data.</text>
</comment>
<evidence type="ECO:0000256" key="4">
    <source>
        <dbReference type="SAM" id="MobiDB-lite"/>
    </source>
</evidence>
<dbReference type="STRING" id="137246.A0A401RE33"/>
<evidence type="ECO:0008006" key="9">
    <source>
        <dbReference type="Google" id="ProtNLM"/>
    </source>
</evidence>
<dbReference type="SUPFAM" id="SSF144232">
    <property type="entry name" value="HIT/MYND zinc finger-like"/>
    <property type="match status" value="1"/>
</dbReference>
<name>A0A401RE33_CHIPU</name>
<feature type="region of interest" description="Disordered" evidence="4">
    <location>
        <begin position="519"/>
        <end position="545"/>
    </location>
</feature>
<accession>A0A401RE33</accession>
<feature type="compositionally biased region" description="Basic and acidic residues" evidence="4">
    <location>
        <begin position="458"/>
        <end position="467"/>
    </location>
</feature>
<dbReference type="AlphaFoldDB" id="A0A401RE33"/>
<feature type="region of interest" description="Disordered" evidence="4">
    <location>
        <begin position="450"/>
        <end position="474"/>
    </location>
</feature>
<evidence type="ECO:0000259" key="6">
    <source>
        <dbReference type="Pfam" id="PF26649"/>
    </source>
</evidence>
<dbReference type="OMA" id="KEKTHDN"/>
<dbReference type="Pfam" id="PF01753">
    <property type="entry name" value="zf-MYND"/>
    <property type="match status" value="1"/>
</dbReference>
<dbReference type="Pfam" id="PF26649">
    <property type="entry name" value="Ajm-1"/>
    <property type="match status" value="1"/>
</dbReference>
<dbReference type="GO" id="GO:0043296">
    <property type="term" value="C:apical junction complex"/>
    <property type="evidence" value="ECO:0007669"/>
    <property type="project" value="TreeGrafter"/>
</dbReference>
<dbReference type="PANTHER" id="PTHR21517">
    <property type="entry name" value="APICAL JUNCTION COMPONENT 1 HOMOLOG"/>
    <property type="match status" value="1"/>
</dbReference>
<dbReference type="InterPro" id="IPR002893">
    <property type="entry name" value="Znf_MYND"/>
</dbReference>
<evidence type="ECO:0000313" key="7">
    <source>
        <dbReference type="EMBL" id="GCC16387.1"/>
    </source>
</evidence>
<dbReference type="EMBL" id="BEZZ01007697">
    <property type="protein sequence ID" value="GCC16387.1"/>
    <property type="molecule type" value="Genomic_DNA"/>
</dbReference>
<keyword evidence="2" id="KW-0863">Zinc-finger</keyword>
<feature type="compositionally biased region" description="Basic and acidic residues" evidence="4">
    <location>
        <begin position="122"/>
        <end position="132"/>
    </location>
</feature>
<evidence type="ECO:0000259" key="5">
    <source>
        <dbReference type="Pfam" id="PF01753"/>
    </source>
</evidence>
<organism evidence="7 8">
    <name type="scientific">Chiloscyllium punctatum</name>
    <name type="common">Brownbanded bambooshark</name>
    <name type="synonym">Hemiscyllium punctatum</name>
    <dbReference type="NCBI Taxonomy" id="137246"/>
    <lineage>
        <taxon>Eukaryota</taxon>
        <taxon>Metazoa</taxon>
        <taxon>Chordata</taxon>
        <taxon>Craniata</taxon>
        <taxon>Vertebrata</taxon>
        <taxon>Chondrichthyes</taxon>
        <taxon>Elasmobranchii</taxon>
        <taxon>Galeomorphii</taxon>
        <taxon>Galeoidea</taxon>
        <taxon>Orectolobiformes</taxon>
        <taxon>Hemiscylliidae</taxon>
        <taxon>Chiloscyllium</taxon>
    </lineage>
</organism>
<feature type="domain" description="Apical junction molecule ajm1 alpha/beta" evidence="6">
    <location>
        <begin position="750"/>
        <end position="865"/>
    </location>
</feature>
<dbReference type="GO" id="GO:0008270">
    <property type="term" value="F:zinc ion binding"/>
    <property type="evidence" value="ECO:0007669"/>
    <property type="project" value="UniProtKB-KW"/>
</dbReference>
<dbReference type="Gene3D" id="6.10.140.2220">
    <property type="match status" value="1"/>
</dbReference>
<feature type="compositionally biased region" description="Basic and acidic residues" evidence="4">
    <location>
        <begin position="159"/>
        <end position="185"/>
    </location>
</feature>
<evidence type="ECO:0000256" key="3">
    <source>
        <dbReference type="ARBA" id="ARBA00022833"/>
    </source>
</evidence>
<dbReference type="PANTHER" id="PTHR21517:SF3">
    <property type="entry name" value="APICAL JUNCTION COMPONENT 1 HOMOLOG"/>
    <property type="match status" value="1"/>
</dbReference>
<keyword evidence="1" id="KW-0479">Metal-binding</keyword>
<feature type="region of interest" description="Disordered" evidence="4">
    <location>
        <begin position="335"/>
        <end position="366"/>
    </location>
</feature>
<keyword evidence="8" id="KW-1185">Reference proteome</keyword>
<dbReference type="InterPro" id="IPR058586">
    <property type="entry name" value="Ajm-1"/>
</dbReference>
<feature type="domain" description="MYND-type" evidence="5">
    <location>
        <begin position="721"/>
        <end position="749"/>
    </location>
</feature>
<protein>
    <recommendedName>
        <fullName evidence="9">MYND-type domain-containing protein</fullName>
    </recommendedName>
</protein>
<feature type="region of interest" description="Disordered" evidence="4">
    <location>
        <begin position="245"/>
        <end position="293"/>
    </location>
</feature>
<gene>
    <name evidence="7" type="ORF">chiPu_0022423</name>
</gene>
<evidence type="ECO:0000313" key="8">
    <source>
        <dbReference type="Proteomes" id="UP000287033"/>
    </source>
</evidence>
<evidence type="ECO:0000256" key="2">
    <source>
        <dbReference type="ARBA" id="ARBA00022771"/>
    </source>
</evidence>
<dbReference type="GO" id="GO:0045216">
    <property type="term" value="P:cell-cell junction organization"/>
    <property type="evidence" value="ECO:0007669"/>
    <property type="project" value="InterPro"/>
</dbReference>
<evidence type="ECO:0000256" key="1">
    <source>
        <dbReference type="ARBA" id="ARBA00022723"/>
    </source>
</evidence>
<reference evidence="7 8" key="1">
    <citation type="journal article" date="2018" name="Nat. Ecol. Evol.">
        <title>Shark genomes provide insights into elasmobranch evolution and the origin of vertebrates.</title>
        <authorList>
            <person name="Hara Y"/>
            <person name="Yamaguchi K"/>
            <person name="Onimaru K"/>
            <person name="Kadota M"/>
            <person name="Koyanagi M"/>
            <person name="Keeley SD"/>
            <person name="Tatsumi K"/>
            <person name="Tanaka K"/>
            <person name="Motone F"/>
            <person name="Kageyama Y"/>
            <person name="Nozu R"/>
            <person name="Adachi N"/>
            <person name="Nishimura O"/>
            <person name="Nakagawa R"/>
            <person name="Tanegashima C"/>
            <person name="Kiyatake I"/>
            <person name="Matsumoto R"/>
            <person name="Murakumo K"/>
            <person name="Nishida K"/>
            <person name="Terakita A"/>
            <person name="Kuratani S"/>
            <person name="Sato K"/>
            <person name="Hyodo S Kuraku.S."/>
        </authorList>
    </citation>
    <scope>NUCLEOTIDE SEQUENCE [LARGE SCALE GENOMIC DNA]</scope>
</reference>
<proteinExistence type="predicted"/>
<dbReference type="GO" id="GO:0005886">
    <property type="term" value="C:plasma membrane"/>
    <property type="evidence" value="ECO:0007669"/>
    <property type="project" value="TreeGrafter"/>
</dbReference>
<dbReference type="InterPro" id="IPR038825">
    <property type="entry name" value="Apical_junction"/>
</dbReference>
<sequence>MTRTDPPDILVSTVYREIKVSPMPGEPKVYRAQRKCDASKLSSSAQDSQRYVHKRQCRSFDFLQSLDGQAESGASMEEYMPGRGVRQPNSPEPAWDSLGRQVHLRSSAPELVTSRLCAHAGEPREAFRPETKKRGRSKSAPRVKTIYRPVPVEVGSPELSRRGREALRGHRESHKRTETSPRRDQPQPARTRINEVHPIKLQPQRGDASLYSPLYVSESSEGYEECPVGKAGAGAHVRYRVDMKPEDPAMTPSSRKWKTPQKPSAVGSWQCQPGRSLTVPANRRAGRTHSPSESFGGDYWTLTAHNNCSPHRYYHQDEGRRGIPQLVQTMPAFSQQPYPDPRRLSRPGAQPNIYYTEERGRPSQHRYTSPMHYHDWWGTYRAAHAHQSYLSQCPPYWEGRASTLSPHGSYYGIDQHRLDSESRYYSKSWDNILSPSRHRAEFPATDCRSYETLPLQERPGRSAESRRRPTVVNLSRSPQRYAALSLSESSLADKLQGDGSRGSQGRAWYITPEITITDNELRANGPSQARVRPESGRQQALDGGNGLSASFNDLLSCNLEPGSGPASSGAMAAGGGGIGGGGCPHRPGKQQQLDDVLADLVIDTCKTPAAKPSDSDALVDQLRRLIAAEDLSGDRGVRTVLVHTSEPQKAKAQLGTLGPGPESHSLGLGLGLGPGLSRSPSYPSPCDGPPQERGVSDDVDTMMCSNLKCGLTETLFNARLYFKSCHSCYTYYCSRNCRKDDWEMHKEACVYGRVSSTCKRVLRSCRENHAAHKAFSRIARMGYLSRGKGVLFQGFPNPGSADNFLQYGLESLLLAPTYLSLRELDGYAEPLGEYLTEIQEASRLYDPDECFLLNVSIALGQKVPENPSPRLQTPTVRRFAKIALASGSPEKKGKALRADDEMETLILTPPPGTGDIAQDGEAGRRAREVCFINVQRELRIRGVFLRHEYPQIYQDLCEFVESNKRFTPTTIYPIDKRTGKQFMCMIMAASEPLTLEWVRKPNLLEDMM</sequence>